<organism evidence="1">
    <name type="scientific">Klebsiella pneumoniae</name>
    <dbReference type="NCBI Taxonomy" id="573"/>
    <lineage>
        <taxon>Bacteria</taxon>
        <taxon>Pseudomonadati</taxon>
        <taxon>Pseudomonadota</taxon>
        <taxon>Gammaproteobacteria</taxon>
        <taxon>Enterobacterales</taxon>
        <taxon>Enterobacteriaceae</taxon>
        <taxon>Klebsiella/Raoultella group</taxon>
        <taxon>Klebsiella</taxon>
        <taxon>Klebsiella pneumoniae complex</taxon>
    </lineage>
</organism>
<protein>
    <submittedName>
        <fullName evidence="1">Uncharacterized protein</fullName>
    </submittedName>
</protein>
<gene>
    <name evidence="1" type="ORF">SAMEA4873650_05013</name>
</gene>
<proteinExistence type="predicted"/>
<sequence>MLPDHVCLQIYWLGHNIISLKSNAAASVLTAWATGLQLII</sequence>
<accession>A0A486S511</accession>
<dbReference type="AlphaFoldDB" id="A0A486S511"/>
<dbReference type="EMBL" id="CAAHCU010000063">
    <property type="protein sequence ID" value="VGM08513.1"/>
    <property type="molecule type" value="Genomic_DNA"/>
</dbReference>
<reference evidence="1" key="1">
    <citation type="submission" date="2019-03" db="EMBL/GenBank/DDBJ databases">
        <authorList>
            <consortium name="Pathogen Informatics"/>
        </authorList>
    </citation>
    <scope>NUCLEOTIDE SEQUENCE</scope>
    <source>
        <strain evidence="1">5012STDY7626448</strain>
    </source>
</reference>
<evidence type="ECO:0000313" key="1">
    <source>
        <dbReference type="EMBL" id="VGM08513.1"/>
    </source>
</evidence>
<name>A0A486S511_KLEPN</name>